<evidence type="ECO:0000259" key="2">
    <source>
        <dbReference type="Pfam" id="PF26061"/>
    </source>
</evidence>
<feature type="domain" description="DUF8021" evidence="2">
    <location>
        <begin position="164"/>
        <end position="310"/>
    </location>
</feature>
<dbReference type="EMBL" id="JACHKA010000001">
    <property type="protein sequence ID" value="MBB5986429.1"/>
    <property type="molecule type" value="Genomic_DNA"/>
</dbReference>
<accession>A0ABR6NGM1</accession>
<dbReference type="RefSeq" id="WP_184153942.1">
    <property type="nucleotide sequence ID" value="NZ_JACHKA010000001.1"/>
</dbReference>
<name>A0ABR6NGM1_9SPHN</name>
<comment type="caution">
    <text evidence="3">The sequence shown here is derived from an EMBL/GenBank/DDBJ whole genome shotgun (WGS) entry which is preliminary data.</text>
</comment>
<keyword evidence="1" id="KW-0732">Signal</keyword>
<dbReference type="InterPro" id="IPR058334">
    <property type="entry name" value="DUF8021"/>
</dbReference>
<proteinExistence type="predicted"/>
<sequence>MIRLSLVAALLAVAPPGASVASPAPHGAPPKPGEMDCERACLESVMDAYLKAMRAHDASSLPLARDFRHTENGVELPLNKGFWSLGSDLGAYRVNFSDAARGEINAFATMQENGIDGLLTVRLKVVNKAIRESEIIVVRNAPHAAALNAKGVDPLWSQPVPAAQRLSRNSLIQVADRYFDAIEQDSSAGITFASDCFRLENGLQTTSNPTYRSRSFESEFQPYSLNCKDNIDSRFFDFVSRIQYRRYTIVDEERGIVVGMALFEHDGDKKTLDTKGGPVAVPPNLLRPSSVGIFEAFKVDRTGVRRIEAIGTSYAYGRGSGWD</sequence>
<organism evidence="3 4">
    <name type="scientific">Sphingobium lignivorans</name>
    <dbReference type="NCBI Taxonomy" id="2735886"/>
    <lineage>
        <taxon>Bacteria</taxon>
        <taxon>Pseudomonadati</taxon>
        <taxon>Pseudomonadota</taxon>
        <taxon>Alphaproteobacteria</taxon>
        <taxon>Sphingomonadales</taxon>
        <taxon>Sphingomonadaceae</taxon>
        <taxon>Sphingobium</taxon>
    </lineage>
</organism>
<dbReference type="Pfam" id="PF26061">
    <property type="entry name" value="DUF8021"/>
    <property type="match status" value="1"/>
</dbReference>
<dbReference type="Proteomes" id="UP001138540">
    <property type="component" value="Unassembled WGS sequence"/>
</dbReference>
<feature type="chain" id="PRO_5046895330" description="DUF8021 domain-containing protein" evidence="1">
    <location>
        <begin position="21"/>
        <end position="323"/>
    </location>
</feature>
<reference evidence="3 4" key="1">
    <citation type="submission" date="2020-08" db="EMBL/GenBank/DDBJ databases">
        <title>Exploring microbial biodiversity for novel pathways involved in the catabolism of aromatic compounds derived from lignin.</title>
        <authorList>
            <person name="Elkins J."/>
        </authorList>
    </citation>
    <scope>NUCLEOTIDE SEQUENCE [LARGE SCALE GENOMIC DNA]</scope>
    <source>
        <strain evidence="3 4">B1D3A</strain>
    </source>
</reference>
<evidence type="ECO:0000313" key="3">
    <source>
        <dbReference type="EMBL" id="MBB5986429.1"/>
    </source>
</evidence>
<evidence type="ECO:0000313" key="4">
    <source>
        <dbReference type="Proteomes" id="UP001138540"/>
    </source>
</evidence>
<evidence type="ECO:0000256" key="1">
    <source>
        <dbReference type="SAM" id="SignalP"/>
    </source>
</evidence>
<protein>
    <recommendedName>
        <fullName evidence="2">DUF8021 domain-containing protein</fullName>
    </recommendedName>
</protein>
<gene>
    <name evidence="3" type="ORF">HNP60_002403</name>
</gene>
<feature type="signal peptide" evidence="1">
    <location>
        <begin position="1"/>
        <end position="20"/>
    </location>
</feature>
<keyword evidence="4" id="KW-1185">Reference proteome</keyword>